<sequence length="215" mass="23194">MEDQDIQSLIERVHKADSAVKLLTAVRSLASSGHQKAIPILIEALGYNNPGAAVAAVEGLINLGDMSVPYLLEQIDGYNYGARAWATRALAGIGHPSALDHLQEAALTDFSMSVRRSAAKGLGYIGWSKLSGLKVAEGQKKAIETLFKVLDDPEWVVRYAAVVGLQNLAVSLDEKSLVKSIFERLEQQLETESELGVCARIQLALQEIEVLGGKI</sequence>
<keyword evidence="1" id="KW-0042">Antenna complex</keyword>
<dbReference type="InterPro" id="IPR004155">
    <property type="entry name" value="PBS_lyase_HEAT"/>
</dbReference>
<dbReference type="Pfam" id="PF03130">
    <property type="entry name" value="HEAT_PBS"/>
    <property type="match status" value="1"/>
</dbReference>
<dbReference type="SMART" id="SM00567">
    <property type="entry name" value="EZ_HEAT"/>
    <property type="match status" value="3"/>
</dbReference>
<dbReference type="SUPFAM" id="SSF48371">
    <property type="entry name" value="ARM repeat"/>
    <property type="match status" value="1"/>
</dbReference>
<dbReference type="PROSITE" id="PS50077">
    <property type="entry name" value="HEAT_REPEAT"/>
    <property type="match status" value="1"/>
</dbReference>
<dbReference type="GO" id="GO:0016829">
    <property type="term" value="F:lyase activity"/>
    <property type="evidence" value="ECO:0007669"/>
    <property type="project" value="UniProtKB-KW"/>
</dbReference>
<proteinExistence type="predicted"/>
<dbReference type="EMBL" id="CP000806">
    <property type="protein sequence ID" value="ACB51658.1"/>
    <property type="molecule type" value="Genomic_DNA"/>
</dbReference>
<dbReference type="STRING" id="43989.cce_2308"/>
<organism evidence="4 5">
    <name type="scientific">Crocosphaera subtropica (strain ATCC 51142 / BH68)</name>
    <name type="common">Cyanothece sp. (strain ATCC 51142)</name>
    <dbReference type="NCBI Taxonomy" id="43989"/>
    <lineage>
        <taxon>Bacteria</taxon>
        <taxon>Bacillati</taxon>
        <taxon>Cyanobacteriota</taxon>
        <taxon>Cyanophyceae</taxon>
        <taxon>Oscillatoriophycideae</taxon>
        <taxon>Chroococcales</taxon>
        <taxon>Aphanothecaceae</taxon>
        <taxon>Crocosphaera</taxon>
        <taxon>Crocosphaera subtropica</taxon>
    </lineage>
</organism>
<keyword evidence="2" id="KW-0605">Phycobilisome</keyword>
<dbReference type="InterPro" id="IPR016024">
    <property type="entry name" value="ARM-type_fold"/>
</dbReference>
<dbReference type="GO" id="GO:0030089">
    <property type="term" value="C:phycobilisome"/>
    <property type="evidence" value="ECO:0007669"/>
    <property type="project" value="UniProtKB-KW"/>
</dbReference>
<dbReference type="Gene3D" id="1.25.10.10">
    <property type="entry name" value="Leucine-rich Repeat Variant"/>
    <property type="match status" value="1"/>
</dbReference>
<name>B1WQE7_CROS5</name>
<accession>B1WQE7</accession>
<gene>
    <name evidence="4" type="primary">cpcF</name>
    <name evidence="4" type="ordered locus">cce_2308</name>
</gene>
<evidence type="ECO:0000256" key="2">
    <source>
        <dbReference type="ARBA" id="ARBA00022738"/>
    </source>
</evidence>
<protein>
    <submittedName>
        <fullName evidence="4">Phycocyanin alpha-subunit phycocyanobilin lyase</fullName>
    </submittedName>
</protein>
<keyword evidence="5" id="KW-1185">Reference proteome</keyword>
<dbReference type="InterPro" id="IPR011989">
    <property type="entry name" value="ARM-like"/>
</dbReference>
<dbReference type="AlphaFoldDB" id="B1WQE7"/>
<dbReference type="Pfam" id="PF13646">
    <property type="entry name" value="HEAT_2"/>
    <property type="match status" value="1"/>
</dbReference>
<evidence type="ECO:0000256" key="3">
    <source>
        <dbReference type="ARBA" id="ARBA00045876"/>
    </source>
</evidence>
<dbReference type="PANTHER" id="PTHR12697:SF38">
    <property type="entry name" value="PBS LYASE HEAT DOMAIN PROTEIN REPEAT-CONTAINING PROTEIN"/>
    <property type="match status" value="1"/>
</dbReference>
<dbReference type="eggNOG" id="COG1413">
    <property type="taxonomic scope" value="Bacteria"/>
</dbReference>
<dbReference type="InterPro" id="IPR021133">
    <property type="entry name" value="HEAT_type_2"/>
</dbReference>
<comment type="function">
    <text evidence="3">Catalyzes the hydroxylation of the N(6)-(4-aminobutyl)-L-lysine intermediate produced by deoxyhypusine synthase/DHPS on a critical lysine of the eukaryotic translation initiation factor 5A/eIF-5A. This is the second step of the post-translational modification of that lysine into an unusual amino acid residue named hypusine. Hypusination is unique to mature eIF-5A factor and is essential for its function.</text>
</comment>
<reference evidence="4 5" key="1">
    <citation type="journal article" date="2008" name="Proc. Natl. Acad. Sci. U.S.A.">
        <title>The genome of Cyanothece 51142, a unicellular diazotrophic cyanobacterium important in the marine nitrogen cycle.</title>
        <authorList>
            <person name="Welsh E.A."/>
            <person name="Liberton M."/>
            <person name="Stoeckel J."/>
            <person name="Loh T."/>
            <person name="Elvitigala T."/>
            <person name="Wang C."/>
            <person name="Wollam A."/>
            <person name="Fulton R.S."/>
            <person name="Clifton S.W."/>
            <person name="Jacobs J.M."/>
            <person name="Aurora R."/>
            <person name="Ghosh B.K."/>
            <person name="Sherman L.A."/>
            <person name="Smith R.D."/>
            <person name="Wilson R.K."/>
            <person name="Pakrasi H.B."/>
        </authorList>
    </citation>
    <scope>NUCLEOTIDE SEQUENCE [LARGE SCALE GENOMIC DNA]</scope>
    <source>
        <strain evidence="5">ATCC 51142 / BH68</strain>
    </source>
</reference>
<evidence type="ECO:0000256" key="1">
    <source>
        <dbReference type="ARBA" id="ARBA00022549"/>
    </source>
</evidence>
<dbReference type="OrthoDB" id="428465at2"/>
<evidence type="ECO:0000313" key="4">
    <source>
        <dbReference type="EMBL" id="ACB51658.1"/>
    </source>
</evidence>
<dbReference type="Proteomes" id="UP000001203">
    <property type="component" value="Chromosome circular"/>
</dbReference>
<keyword evidence="4" id="KW-0456">Lyase</keyword>
<dbReference type="KEGG" id="cyt:cce_2308"/>
<dbReference type="RefSeq" id="WP_009544993.1">
    <property type="nucleotide sequence ID" value="NC_010546.1"/>
</dbReference>
<dbReference type="HOGENOM" id="CLU_094955_0_0_3"/>
<evidence type="ECO:0000313" key="5">
    <source>
        <dbReference type="Proteomes" id="UP000001203"/>
    </source>
</evidence>
<dbReference type="GO" id="GO:0016491">
    <property type="term" value="F:oxidoreductase activity"/>
    <property type="evidence" value="ECO:0007669"/>
    <property type="project" value="TreeGrafter"/>
</dbReference>
<dbReference type="PANTHER" id="PTHR12697">
    <property type="entry name" value="PBS LYASE HEAT-LIKE PROTEIN"/>
    <property type="match status" value="1"/>
</dbReference>